<evidence type="ECO:0000313" key="1">
    <source>
        <dbReference type="EMBL" id="MBB3122023.1"/>
    </source>
</evidence>
<dbReference type="InterPro" id="IPR038765">
    <property type="entry name" value="Papain-like_cys_pep_sf"/>
</dbReference>
<organism evidence="1 2">
    <name type="scientific">Pseudoduganella violacea</name>
    <dbReference type="NCBI Taxonomy" id="1715466"/>
    <lineage>
        <taxon>Bacteria</taxon>
        <taxon>Pseudomonadati</taxon>
        <taxon>Pseudomonadota</taxon>
        <taxon>Betaproteobacteria</taxon>
        <taxon>Burkholderiales</taxon>
        <taxon>Oxalobacteraceae</taxon>
        <taxon>Telluria group</taxon>
        <taxon>Pseudoduganella</taxon>
    </lineage>
</organism>
<accession>A0A7W5BF70</accession>
<name>A0A7W5BF70_9BURK</name>
<keyword evidence="2" id="KW-1185">Reference proteome</keyword>
<dbReference type="Gene3D" id="3.90.1720.10">
    <property type="entry name" value="endopeptidase domain like (from Nostoc punctiforme)"/>
    <property type="match status" value="1"/>
</dbReference>
<protein>
    <recommendedName>
        <fullName evidence="3">Permuted papain-like amidase enzyme, YaeF/YiiX, C92 family</fullName>
    </recommendedName>
</protein>
<dbReference type="SUPFAM" id="SSF54001">
    <property type="entry name" value="Cysteine proteinases"/>
    <property type="match status" value="1"/>
</dbReference>
<dbReference type="EMBL" id="JACHXD010000023">
    <property type="protein sequence ID" value="MBB3122023.1"/>
    <property type="molecule type" value="Genomic_DNA"/>
</dbReference>
<comment type="caution">
    <text evidence="1">The sequence shown here is derived from an EMBL/GenBank/DDBJ whole genome shotgun (WGS) entry which is preliminary data.</text>
</comment>
<sequence length="447" mass="49483">MADENRTGPPIFRNLSIEAGDIVLVRSNPAKLHGNLKRYVNINGQRVLASIRGGGSARAEIPSSGHSHVMLGMGDGLVIHADGHSVVYEVASDALKFGQDEADSFAVYRNPRLSPVAIHAITRAAKSYYSKLYRFSTFFGAEKDGDTTQFCSRLIAYAYRRAAVPFSRLKDQRTLPIDLFHACQEEPWHDVTQDVIEAPLSAEACAVLAKIANEAGLPPWIDDLPDLLAQSQQTQLAILRMNAGIKEYEYKSYCNIAKQVEMMAELSLLQLEQALDMLAYPETMDADFAATVTDALQQLPALLAIAGLPNLDQRLEIYPGLDYNDDTPPYQGLPSPAAIRKMQLKREASGIYAALVLVDIGLSSILWRKTGHEHFSKFACVKTQYLLNFKALLPSTSELAHYEALPAAFAWAGNLEVQQKFTQIFSRLINLVKLLRLRHGQACNPQH</sequence>
<proteinExistence type="predicted"/>
<evidence type="ECO:0008006" key="3">
    <source>
        <dbReference type="Google" id="ProtNLM"/>
    </source>
</evidence>
<reference evidence="1 2" key="1">
    <citation type="submission" date="2020-08" db="EMBL/GenBank/DDBJ databases">
        <title>Genomic Encyclopedia of Type Strains, Phase III (KMG-III): the genomes of soil and plant-associated and newly described type strains.</title>
        <authorList>
            <person name="Whitman W."/>
        </authorList>
    </citation>
    <scope>NUCLEOTIDE SEQUENCE [LARGE SCALE GENOMIC DNA]</scope>
    <source>
        <strain evidence="1 2">CECT 8897</strain>
    </source>
</reference>
<dbReference type="AlphaFoldDB" id="A0A7W5BF70"/>
<gene>
    <name evidence="1" type="ORF">FHS03_005119</name>
</gene>
<evidence type="ECO:0000313" key="2">
    <source>
        <dbReference type="Proteomes" id="UP000541535"/>
    </source>
</evidence>
<dbReference type="RefSeq" id="WP_183443697.1">
    <property type="nucleotide sequence ID" value="NZ_JACHXD010000023.1"/>
</dbReference>
<dbReference type="Proteomes" id="UP000541535">
    <property type="component" value="Unassembled WGS sequence"/>
</dbReference>